<organism evidence="6 7">
    <name type="scientific">Dichotomopilus funicola</name>
    <dbReference type="NCBI Taxonomy" id="1934379"/>
    <lineage>
        <taxon>Eukaryota</taxon>
        <taxon>Fungi</taxon>
        <taxon>Dikarya</taxon>
        <taxon>Ascomycota</taxon>
        <taxon>Pezizomycotina</taxon>
        <taxon>Sordariomycetes</taxon>
        <taxon>Sordariomycetidae</taxon>
        <taxon>Sordariales</taxon>
        <taxon>Chaetomiaceae</taxon>
        <taxon>Dichotomopilus</taxon>
    </lineage>
</organism>
<dbReference type="GO" id="GO:0016491">
    <property type="term" value="F:oxidoreductase activity"/>
    <property type="evidence" value="ECO:0007669"/>
    <property type="project" value="UniProtKB-KW"/>
</dbReference>
<dbReference type="GeneID" id="87817386"/>
<protein>
    <submittedName>
        <fullName evidence="6">FAD-binding domain-containing protein</fullName>
    </submittedName>
</protein>
<keyword evidence="2" id="KW-0285">Flavoprotein</keyword>
<dbReference type="Pfam" id="PF01565">
    <property type="entry name" value="FAD_binding_4"/>
    <property type="match status" value="1"/>
</dbReference>
<dbReference type="InterPro" id="IPR016169">
    <property type="entry name" value="FAD-bd_PCMH_sub2"/>
</dbReference>
<dbReference type="InterPro" id="IPR016166">
    <property type="entry name" value="FAD-bd_PCMH"/>
</dbReference>
<dbReference type="SUPFAM" id="SSF56176">
    <property type="entry name" value="FAD-binding/transporter-associated domain-like"/>
    <property type="match status" value="1"/>
</dbReference>
<dbReference type="RefSeq" id="XP_062636948.1">
    <property type="nucleotide sequence ID" value="XM_062780773.1"/>
</dbReference>
<keyword evidence="3" id="KW-0274">FAD</keyword>
<evidence type="ECO:0000256" key="4">
    <source>
        <dbReference type="ARBA" id="ARBA00023002"/>
    </source>
</evidence>
<evidence type="ECO:0000313" key="6">
    <source>
        <dbReference type="EMBL" id="KAK4143577.1"/>
    </source>
</evidence>
<accession>A0AAN6V2E5</accession>
<feature type="domain" description="FAD-binding PCMH-type" evidence="5">
    <location>
        <begin position="55"/>
        <end position="227"/>
    </location>
</feature>
<dbReference type="PANTHER" id="PTHR42973:SF22">
    <property type="entry name" value="FAD-BINDING PCMH-TYPE DOMAIN-CONTAINING PROTEIN-RELATED"/>
    <property type="match status" value="1"/>
</dbReference>
<reference evidence="6" key="2">
    <citation type="submission" date="2023-05" db="EMBL/GenBank/DDBJ databases">
        <authorList>
            <consortium name="Lawrence Berkeley National Laboratory"/>
            <person name="Steindorff A."/>
            <person name="Hensen N."/>
            <person name="Bonometti L."/>
            <person name="Westerberg I."/>
            <person name="Brannstrom I.O."/>
            <person name="Guillou S."/>
            <person name="Cros-Aarteil S."/>
            <person name="Calhoun S."/>
            <person name="Haridas S."/>
            <person name="Kuo A."/>
            <person name="Mondo S."/>
            <person name="Pangilinan J."/>
            <person name="Riley R."/>
            <person name="Labutti K."/>
            <person name="Andreopoulos B."/>
            <person name="Lipzen A."/>
            <person name="Chen C."/>
            <person name="Yanf M."/>
            <person name="Daum C."/>
            <person name="Ng V."/>
            <person name="Clum A."/>
            <person name="Ohm R."/>
            <person name="Martin F."/>
            <person name="Silar P."/>
            <person name="Natvig D."/>
            <person name="Lalanne C."/>
            <person name="Gautier V."/>
            <person name="Ament-Velasquez S.L."/>
            <person name="Kruys A."/>
            <person name="Hutchinson M.I."/>
            <person name="Powell A.J."/>
            <person name="Barry K."/>
            <person name="Miller A.N."/>
            <person name="Grigoriev I.V."/>
            <person name="Debuchy R."/>
            <person name="Gladieux P."/>
            <person name="Thoren M.H."/>
            <person name="Johannesson H."/>
        </authorList>
    </citation>
    <scope>NUCLEOTIDE SEQUENCE</scope>
    <source>
        <strain evidence="6">CBS 141.50</strain>
    </source>
</reference>
<dbReference type="GO" id="GO:0071949">
    <property type="term" value="F:FAD binding"/>
    <property type="evidence" value="ECO:0007669"/>
    <property type="project" value="InterPro"/>
</dbReference>
<gene>
    <name evidence="6" type="ORF">C8A04DRAFT_28772</name>
</gene>
<name>A0AAN6V2E5_9PEZI</name>
<comment type="caution">
    <text evidence="6">The sequence shown here is derived from an EMBL/GenBank/DDBJ whole genome shotgun (WGS) entry which is preliminary data.</text>
</comment>
<evidence type="ECO:0000256" key="3">
    <source>
        <dbReference type="ARBA" id="ARBA00022827"/>
    </source>
</evidence>
<dbReference type="InterPro" id="IPR006094">
    <property type="entry name" value="Oxid_FAD_bind_N"/>
</dbReference>
<evidence type="ECO:0000313" key="7">
    <source>
        <dbReference type="Proteomes" id="UP001302676"/>
    </source>
</evidence>
<dbReference type="InterPro" id="IPR050416">
    <property type="entry name" value="FAD-linked_Oxidoreductase"/>
</dbReference>
<dbReference type="EMBL" id="MU853585">
    <property type="protein sequence ID" value="KAK4143577.1"/>
    <property type="molecule type" value="Genomic_DNA"/>
</dbReference>
<dbReference type="InterPro" id="IPR036318">
    <property type="entry name" value="FAD-bd_PCMH-like_sf"/>
</dbReference>
<dbReference type="Proteomes" id="UP001302676">
    <property type="component" value="Unassembled WGS sequence"/>
</dbReference>
<reference evidence="6" key="1">
    <citation type="journal article" date="2023" name="Mol. Phylogenet. Evol.">
        <title>Genome-scale phylogeny and comparative genomics of the fungal order Sordariales.</title>
        <authorList>
            <person name="Hensen N."/>
            <person name="Bonometti L."/>
            <person name="Westerberg I."/>
            <person name="Brannstrom I.O."/>
            <person name="Guillou S."/>
            <person name="Cros-Aarteil S."/>
            <person name="Calhoun S."/>
            <person name="Haridas S."/>
            <person name="Kuo A."/>
            <person name="Mondo S."/>
            <person name="Pangilinan J."/>
            <person name="Riley R."/>
            <person name="LaButti K."/>
            <person name="Andreopoulos B."/>
            <person name="Lipzen A."/>
            <person name="Chen C."/>
            <person name="Yan M."/>
            <person name="Daum C."/>
            <person name="Ng V."/>
            <person name="Clum A."/>
            <person name="Steindorff A."/>
            <person name="Ohm R.A."/>
            <person name="Martin F."/>
            <person name="Silar P."/>
            <person name="Natvig D.O."/>
            <person name="Lalanne C."/>
            <person name="Gautier V."/>
            <person name="Ament-Velasquez S.L."/>
            <person name="Kruys A."/>
            <person name="Hutchinson M.I."/>
            <person name="Powell A.J."/>
            <person name="Barry K."/>
            <person name="Miller A.N."/>
            <person name="Grigoriev I.V."/>
            <person name="Debuchy R."/>
            <person name="Gladieux P."/>
            <person name="Hiltunen Thoren M."/>
            <person name="Johannesson H."/>
        </authorList>
    </citation>
    <scope>NUCLEOTIDE SEQUENCE</scope>
    <source>
        <strain evidence="6">CBS 141.50</strain>
    </source>
</reference>
<keyword evidence="4" id="KW-0560">Oxidoreductase</keyword>
<dbReference type="AlphaFoldDB" id="A0AAN6V2E5"/>
<sequence length="485" mass="51300">MKSTLAFLSYTAAARATGANICCAQLQDALDTKITLPGQSTYNTTENSYWSLQEANLQPGCILRPSSPQDVAKAVSIIVGVDGCTFAIKGQGHAPAAGFANIDGGVTFDMTSLDSTVLSHDKSVLSVGAGASWLQVYEYLDPYNLAVAGGRNGLVGVGGLTPGGGISHFSPRVGWACDNVVNFEVVLGDGTLTNANQTSNSDLYRALKGGVNNFGVVTRFDLATFPQGNLSVTKLAHDISQRKAVFQAFTDIVVAPKFDVDTSLVTVLLYNSTSKAWVISNSAVYTQPVVNPPVFAELAAVPSVSNSSEITSLAAYAKEAATPPLNWLFATATFKPSAKFMLDIFDILNGTLYSFNPEGGIVWSIALEPLPAVLVSHAAKTGGNVLGVSPEDGNSYVMLLSALWPNSASNPAVDQISREPVAKIESQARAKGLLQKFQYINYAAPYQKPLASYGAKNLEFLKGVSKRYDPEGVFQTRVPGGFKLA</sequence>
<dbReference type="PANTHER" id="PTHR42973">
    <property type="entry name" value="BINDING OXIDOREDUCTASE, PUTATIVE (AFU_ORTHOLOGUE AFUA_1G17690)-RELATED"/>
    <property type="match status" value="1"/>
</dbReference>
<dbReference type="Gene3D" id="3.30.465.10">
    <property type="match status" value="1"/>
</dbReference>
<evidence type="ECO:0000259" key="5">
    <source>
        <dbReference type="PROSITE" id="PS51387"/>
    </source>
</evidence>
<evidence type="ECO:0000256" key="1">
    <source>
        <dbReference type="ARBA" id="ARBA00005466"/>
    </source>
</evidence>
<dbReference type="PROSITE" id="PS51387">
    <property type="entry name" value="FAD_PCMH"/>
    <property type="match status" value="1"/>
</dbReference>
<proteinExistence type="inferred from homology"/>
<comment type="similarity">
    <text evidence="1">Belongs to the oxygen-dependent FAD-linked oxidoreductase family.</text>
</comment>
<keyword evidence="7" id="KW-1185">Reference proteome</keyword>
<evidence type="ECO:0000256" key="2">
    <source>
        <dbReference type="ARBA" id="ARBA00022630"/>
    </source>
</evidence>